<gene>
    <name evidence="8" type="ORF">DLAC_09527</name>
</gene>
<dbReference type="InterPro" id="IPR011990">
    <property type="entry name" value="TPR-like_helical_dom_sf"/>
</dbReference>
<sequence>MSLSDENNKKIIHFLWVTSEQLLLAGEIINSIKCLESLLKFKQDNNDILNINLKKKKSKKTVLKVQLSAIEESITRIKIADLLINYTLNFKEARLHLEQCTLILDESNKESLELLCKISSFLIDIFNGGGANNLTRQWIKSASRYANLLKSSEWKIYFYLKESYLSLKEGNTVTPFQSLDQAIKIADQTSGNLYLRILLNAHKIHFYIIILDYSKIEDLLKETNELMVKFQSQIQSYEVDNHKLPEFYRYILEFPSSNNTIVSRSLEQKQHDISISCKQLSVYYSMIKMLYYIRIGSYKIMEEQLGNLQVNLQEIFDELSLISNGSLPMPLFYFYCGPQYLTCYCYIISAVHSRSYGEVSKALYCLDKALRLIDNQLKYIYQATLGQVTPQQMKESRSLIRLKFIIHENLFYIRLTGMEIERAFSELKYCLEIYSTYPMLFNDGSAECTCHYLSGLYCQALGNHTLSLDHFRLALKKSNRFDTQIHCILRMISAHLSLNEIERATSLMNEYLVQLENHPQLILRSTSLFLHGVILMYHSPDQAKNKFRDSLSLSNNHIGNSQLTSNILNNLARLYLSIYNSKQLELPMEIEKNIQSMLNSSLSLAQLSNDLVGKCISMSISKSDTSELEYQLEKRKSILENLPSDRIDFLQELLNLNIMEKNQSIQSSDEDEDGGNE</sequence>
<evidence type="ECO:0000313" key="8">
    <source>
        <dbReference type="EMBL" id="KYQ89573.1"/>
    </source>
</evidence>
<comment type="caution">
    <text evidence="8">The sequence shown here is derived from an EMBL/GenBank/DDBJ whole genome shotgun (WGS) entry which is preliminary data.</text>
</comment>
<dbReference type="GO" id="GO:0007059">
    <property type="term" value="P:chromosome segregation"/>
    <property type="evidence" value="ECO:0007669"/>
    <property type="project" value="UniProtKB-KW"/>
</dbReference>
<proteinExistence type="inferred from homology"/>
<dbReference type="Gene3D" id="1.25.40.10">
    <property type="entry name" value="Tetratricopeptide repeat domain"/>
    <property type="match status" value="1"/>
</dbReference>
<comment type="subcellular location">
    <subcellularLocation>
        <location evidence="1">Nucleus</location>
    </subcellularLocation>
</comment>
<dbReference type="OMA" id="ESTIHYM"/>
<dbReference type="InParanoid" id="A0A151Z6I4"/>
<keyword evidence="5" id="KW-0159">Chromosome partition</keyword>
<comment type="similarity">
    <text evidence="2">Belongs to the SCC4/mau-2 family.</text>
</comment>
<dbReference type="PANTHER" id="PTHR21394">
    <property type="entry name" value="MAU2 CHROMATID COHESION FACTOR HOMOLOG"/>
    <property type="match status" value="1"/>
</dbReference>
<dbReference type="GO" id="GO:0051301">
    <property type="term" value="P:cell division"/>
    <property type="evidence" value="ECO:0007669"/>
    <property type="project" value="UniProtKB-KW"/>
</dbReference>
<evidence type="ECO:0000256" key="4">
    <source>
        <dbReference type="ARBA" id="ARBA00022776"/>
    </source>
</evidence>
<dbReference type="OrthoDB" id="19556at2759"/>
<dbReference type="SUPFAM" id="SSF48452">
    <property type="entry name" value="TPR-like"/>
    <property type="match status" value="1"/>
</dbReference>
<dbReference type="GO" id="GO:0007064">
    <property type="term" value="P:mitotic sister chromatid cohesion"/>
    <property type="evidence" value="ECO:0007669"/>
    <property type="project" value="InterPro"/>
</dbReference>
<dbReference type="FunCoup" id="A0A151Z6I4">
    <property type="interactions" value="6"/>
</dbReference>
<organism evidence="8 9">
    <name type="scientific">Tieghemostelium lacteum</name>
    <name type="common">Slime mold</name>
    <name type="synonym">Dictyostelium lacteum</name>
    <dbReference type="NCBI Taxonomy" id="361077"/>
    <lineage>
        <taxon>Eukaryota</taxon>
        <taxon>Amoebozoa</taxon>
        <taxon>Evosea</taxon>
        <taxon>Eumycetozoa</taxon>
        <taxon>Dictyostelia</taxon>
        <taxon>Dictyosteliales</taxon>
        <taxon>Raperosteliaceae</taxon>
        <taxon>Tieghemostelium</taxon>
    </lineage>
</organism>
<dbReference type="EMBL" id="LODT01000039">
    <property type="protein sequence ID" value="KYQ89573.1"/>
    <property type="molecule type" value="Genomic_DNA"/>
</dbReference>
<evidence type="ECO:0000256" key="5">
    <source>
        <dbReference type="ARBA" id="ARBA00022829"/>
    </source>
</evidence>
<dbReference type="AlphaFoldDB" id="A0A151Z6I4"/>
<dbReference type="Proteomes" id="UP000076078">
    <property type="component" value="Unassembled WGS sequence"/>
</dbReference>
<accession>A0A151Z6I4</accession>
<dbReference type="InterPro" id="IPR019440">
    <property type="entry name" value="MAU2"/>
</dbReference>
<keyword evidence="3" id="KW-0132">Cell division</keyword>
<reference evidence="8 9" key="1">
    <citation type="submission" date="2015-12" db="EMBL/GenBank/DDBJ databases">
        <title>Dictyostelia acquired genes for synthesis and detection of signals that induce cell-type specialization by lateral gene transfer from prokaryotes.</title>
        <authorList>
            <person name="Gloeckner G."/>
            <person name="Schaap P."/>
        </authorList>
    </citation>
    <scope>NUCLEOTIDE SEQUENCE [LARGE SCALE GENOMIC DNA]</scope>
    <source>
        <strain evidence="8 9">TK</strain>
    </source>
</reference>
<evidence type="ECO:0000256" key="1">
    <source>
        <dbReference type="ARBA" id="ARBA00004123"/>
    </source>
</evidence>
<evidence type="ECO:0000256" key="6">
    <source>
        <dbReference type="ARBA" id="ARBA00023242"/>
    </source>
</evidence>
<evidence type="ECO:0000256" key="2">
    <source>
        <dbReference type="ARBA" id="ARBA00008585"/>
    </source>
</evidence>
<evidence type="ECO:0000256" key="3">
    <source>
        <dbReference type="ARBA" id="ARBA00022618"/>
    </source>
</evidence>
<keyword evidence="9" id="KW-1185">Reference proteome</keyword>
<dbReference type="Pfam" id="PF10345">
    <property type="entry name" value="Cohesin_load"/>
    <property type="match status" value="1"/>
</dbReference>
<keyword evidence="7" id="KW-0131">Cell cycle</keyword>
<protein>
    <submittedName>
        <fullName evidence="8">Uncharacterized protein</fullName>
    </submittedName>
</protein>
<keyword evidence="6" id="KW-0539">Nucleus</keyword>
<name>A0A151Z6I4_TIELA</name>
<evidence type="ECO:0000256" key="7">
    <source>
        <dbReference type="ARBA" id="ARBA00023306"/>
    </source>
</evidence>
<dbReference type="STRING" id="361077.A0A151Z6I4"/>
<dbReference type="GO" id="GO:0005634">
    <property type="term" value="C:nucleus"/>
    <property type="evidence" value="ECO:0007669"/>
    <property type="project" value="UniProtKB-SubCell"/>
</dbReference>
<keyword evidence="4" id="KW-0498">Mitosis</keyword>
<evidence type="ECO:0000313" key="9">
    <source>
        <dbReference type="Proteomes" id="UP000076078"/>
    </source>
</evidence>